<accession>A0A811VEW8</accession>
<proteinExistence type="predicted"/>
<keyword evidence="2" id="KW-1185">Reference proteome</keyword>
<protein>
    <submittedName>
        <fullName evidence="1">(Mediterranean fruit fly) hypothetical protein</fullName>
    </submittedName>
</protein>
<dbReference type="Proteomes" id="UP000606786">
    <property type="component" value="Unassembled WGS sequence"/>
</dbReference>
<dbReference type="AlphaFoldDB" id="A0A811VEW8"/>
<name>A0A811VEW8_CERCA</name>
<evidence type="ECO:0000313" key="2">
    <source>
        <dbReference type="Proteomes" id="UP000606786"/>
    </source>
</evidence>
<evidence type="ECO:0000313" key="1">
    <source>
        <dbReference type="EMBL" id="CAD7012722.1"/>
    </source>
</evidence>
<gene>
    <name evidence="1" type="ORF">CCAP1982_LOCUS20827</name>
</gene>
<organism evidence="1 2">
    <name type="scientific">Ceratitis capitata</name>
    <name type="common">Mediterranean fruit fly</name>
    <name type="synonym">Tephritis capitata</name>
    <dbReference type="NCBI Taxonomy" id="7213"/>
    <lineage>
        <taxon>Eukaryota</taxon>
        <taxon>Metazoa</taxon>
        <taxon>Ecdysozoa</taxon>
        <taxon>Arthropoda</taxon>
        <taxon>Hexapoda</taxon>
        <taxon>Insecta</taxon>
        <taxon>Pterygota</taxon>
        <taxon>Neoptera</taxon>
        <taxon>Endopterygota</taxon>
        <taxon>Diptera</taxon>
        <taxon>Brachycera</taxon>
        <taxon>Muscomorpha</taxon>
        <taxon>Tephritoidea</taxon>
        <taxon>Tephritidae</taxon>
        <taxon>Ceratitis</taxon>
        <taxon>Ceratitis</taxon>
    </lineage>
</organism>
<reference evidence="1" key="1">
    <citation type="submission" date="2020-11" db="EMBL/GenBank/DDBJ databases">
        <authorList>
            <person name="Whitehead M."/>
        </authorList>
    </citation>
    <scope>NUCLEOTIDE SEQUENCE</scope>
    <source>
        <strain evidence="1">EGII</strain>
    </source>
</reference>
<dbReference type="EMBL" id="CAJHJT010000056">
    <property type="protein sequence ID" value="CAD7012722.1"/>
    <property type="molecule type" value="Genomic_DNA"/>
</dbReference>
<comment type="caution">
    <text evidence="1">The sequence shown here is derived from an EMBL/GenBank/DDBJ whole genome shotgun (WGS) entry which is preliminary data.</text>
</comment>
<sequence>MGNANGQAKRWTVSRRTRDHIEMVGAIFCSTKLQNYNTNNNKAVENTKLECWLKELYECGMLHATPFAKRAHTQAKSVRPQPTKAVAKSVSARSPTNTIAICWLSKAYKQMNQQNHEYTKHFKVKE</sequence>